<dbReference type="EC" id="3.1.3.-" evidence="1"/>
<keyword evidence="2" id="KW-1185">Reference proteome</keyword>
<sequence>MPTLIVLRHAKAVTGLGLPDSDRTLADRGRRDAAATGDWLRAHDLVPDRALVSTAARTRETFALLDLKTPVSYEPTLYDNDPDVVLDLARQADDAVGTLLVVGHNPSMHQVVHDLTAEAPQEFPTCALAVIDLPAPWTGLRQGAGTLKTYRTPKSA</sequence>
<comment type="caution">
    <text evidence="1">The sequence shown here is derived from an EMBL/GenBank/DDBJ whole genome shotgun (WGS) entry which is preliminary data.</text>
</comment>
<keyword evidence="1" id="KW-0378">Hydrolase</keyword>
<dbReference type="PANTHER" id="PTHR47623:SF1">
    <property type="entry name" value="OS09G0287300 PROTEIN"/>
    <property type="match status" value="1"/>
</dbReference>
<dbReference type="SMART" id="SM00855">
    <property type="entry name" value="PGAM"/>
    <property type="match status" value="1"/>
</dbReference>
<dbReference type="SUPFAM" id="SSF53254">
    <property type="entry name" value="Phosphoglycerate mutase-like"/>
    <property type="match status" value="1"/>
</dbReference>
<evidence type="ECO:0000313" key="2">
    <source>
        <dbReference type="Proteomes" id="UP000572680"/>
    </source>
</evidence>
<dbReference type="AlphaFoldDB" id="A0A7W3LM22"/>
<accession>A0A7W3LM22</accession>
<dbReference type="Gene3D" id="3.40.50.1240">
    <property type="entry name" value="Phosphoglycerate mutase-like"/>
    <property type="match status" value="1"/>
</dbReference>
<dbReference type="PANTHER" id="PTHR47623">
    <property type="entry name" value="OS09G0287300 PROTEIN"/>
    <property type="match status" value="1"/>
</dbReference>
<evidence type="ECO:0000313" key="1">
    <source>
        <dbReference type="EMBL" id="MBA8950656.1"/>
    </source>
</evidence>
<dbReference type="GO" id="GO:0016787">
    <property type="term" value="F:hydrolase activity"/>
    <property type="evidence" value="ECO:0007669"/>
    <property type="project" value="UniProtKB-KW"/>
</dbReference>
<dbReference type="RefSeq" id="WP_182843027.1">
    <property type="nucleotide sequence ID" value="NZ_BAAALP010000022.1"/>
</dbReference>
<dbReference type="EMBL" id="JACJIA010000002">
    <property type="protein sequence ID" value="MBA8950656.1"/>
    <property type="molecule type" value="Genomic_DNA"/>
</dbReference>
<dbReference type="CDD" id="cd07067">
    <property type="entry name" value="HP_PGM_like"/>
    <property type="match status" value="1"/>
</dbReference>
<dbReference type="InterPro" id="IPR013078">
    <property type="entry name" value="His_Pase_superF_clade-1"/>
</dbReference>
<name>A0A7W3LM22_ACTNM</name>
<organism evidence="1 2">
    <name type="scientific">Actinomadura namibiensis</name>
    <dbReference type="NCBI Taxonomy" id="182080"/>
    <lineage>
        <taxon>Bacteria</taxon>
        <taxon>Bacillati</taxon>
        <taxon>Actinomycetota</taxon>
        <taxon>Actinomycetes</taxon>
        <taxon>Streptosporangiales</taxon>
        <taxon>Thermomonosporaceae</taxon>
        <taxon>Actinomadura</taxon>
    </lineage>
</organism>
<gene>
    <name evidence="1" type="ORF">HNR61_002269</name>
</gene>
<protein>
    <submittedName>
        <fullName evidence="1">Phosphohistidine phosphatase</fullName>
        <ecNumber evidence="1">3.1.3.-</ecNumber>
    </submittedName>
</protein>
<dbReference type="Pfam" id="PF00300">
    <property type="entry name" value="His_Phos_1"/>
    <property type="match status" value="1"/>
</dbReference>
<dbReference type="InterPro" id="IPR029033">
    <property type="entry name" value="His_PPase_superfam"/>
</dbReference>
<dbReference type="Proteomes" id="UP000572680">
    <property type="component" value="Unassembled WGS sequence"/>
</dbReference>
<proteinExistence type="predicted"/>
<reference evidence="1 2" key="1">
    <citation type="submission" date="2020-08" db="EMBL/GenBank/DDBJ databases">
        <title>Genomic Encyclopedia of Type Strains, Phase IV (KMG-IV): sequencing the most valuable type-strain genomes for metagenomic binning, comparative biology and taxonomic classification.</title>
        <authorList>
            <person name="Goeker M."/>
        </authorList>
    </citation>
    <scope>NUCLEOTIDE SEQUENCE [LARGE SCALE GENOMIC DNA]</scope>
    <source>
        <strain evidence="1 2">DSM 44197</strain>
    </source>
</reference>